<dbReference type="SUPFAM" id="SSF51735">
    <property type="entry name" value="NAD(P)-binding Rossmann-fold domains"/>
    <property type="match status" value="1"/>
</dbReference>
<dbReference type="InterPro" id="IPR057326">
    <property type="entry name" value="KR_dom"/>
</dbReference>
<dbReference type="EC" id="1.1.1.100" evidence="4"/>
<dbReference type="PROSITE" id="PS00061">
    <property type="entry name" value="ADH_SHORT"/>
    <property type="match status" value="1"/>
</dbReference>
<evidence type="ECO:0000256" key="2">
    <source>
        <dbReference type="ARBA" id="ARBA00023002"/>
    </source>
</evidence>
<accession>A0A1J5SII3</accession>
<dbReference type="PANTHER" id="PTHR48107">
    <property type="entry name" value="NADPH-DEPENDENT ALDEHYDE REDUCTASE-LIKE PROTEIN, CHLOROPLASTIC-RELATED"/>
    <property type="match status" value="1"/>
</dbReference>
<dbReference type="GO" id="GO:0004316">
    <property type="term" value="F:3-oxoacyl-[acyl-carrier-protein] reductase (NADPH) activity"/>
    <property type="evidence" value="ECO:0007669"/>
    <property type="project" value="UniProtKB-EC"/>
</dbReference>
<evidence type="ECO:0000259" key="3">
    <source>
        <dbReference type="SMART" id="SM00822"/>
    </source>
</evidence>
<dbReference type="AlphaFoldDB" id="A0A1J5SII3"/>
<keyword evidence="2 4" id="KW-0560">Oxidoreductase</keyword>
<dbReference type="InterPro" id="IPR020904">
    <property type="entry name" value="Sc_DH/Rdtase_CS"/>
</dbReference>
<dbReference type="Pfam" id="PF13561">
    <property type="entry name" value="adh_short_C2"/>
    <property type="match status" value="1"/>
</dbReference>
<organism evidence="4">
    <name type="scientific">mine drainage metagenome</name>
    <dbReference type="NCBI Taxonomy" id="410659"/>
    <lineage>
        <taxon>unclassified sequences</taxon>
        <taxon>metagenomes</taxon>
        <taxon>ecological metagenomes</taxon>
    </lineage>
</organism>
<dbReference type="InterPro" id="IPR036291">
    <property type="entry name" value="NAD(P)-bd_dom_sf"/>
</dbReference>
<comment type="caution">
    <text evidence="4">The sequence shown here is derived from an EMBL/GenBank/DDBJ whole genome shotgun (WGS) entry which is preliminary data.</text>
</comment>
<dbReference type="FunFam" id="3.40.50.720:FF:000084">
    <property type="entry name" value="Short-chain dehydrogenase reductase"/>
    <property type="match status" value="1"/>
</dbReference>
<evidence type="ECO:0000256" key="1">
    <source>
        <dbReference type="ARBA" id="ARBA00006484"/>
    </source>
</evidence>
<dbReference type="PRINTS" id="PR00080">
    <property type="entry name" value="SDRFAMILY"/>
</dbReference>
<name>A0A1J5SII3_9ZZZZ</name>
<feature type="domain" description="Ketoreductase" evidence="3">
    <location>
        <begin position="10"/>
        <end position="188"/>
    </location>
</feature>
<dbReference type="SMART" id="SM00822">
    <property type="entry name" value="PKS_KR"/>
    <property type="match status" value="1"/>
</dbReference>
<reference evidence="4" key="1">
    <citation type="submission" date="2016-10" db="EMBL/GenBank/DDBJ databases">
        <title>Sequence of Gallionella enrichment culture.</title>
        <authorList>
            <person name="Poehlein A."/>
            <person name="Muehling M."/>
            <person name="Daniel R."/>
        </authorList>
    </citation>
    <scope>NUCLEOTIDE SEQUENCE</scope>
</reference>
<dbReference type="InterPro" id="IPR002347">
    <property type="entry name" value="SDR_fam"/>
</dbReference>
<sequence>MSTNQTLKGKVALVTGASRGIGRAISERLAEAGAAIVVNYASNAVEAEKVVAHITAAGGRAFAVKADVGRVAEIVRLFDEAIAHFGKIDILVNNAGTIFNKPIAVTSEAEFDRIMAVNVKGTFFACQQAATRLADGGRIINVSSSTTARHLPMYGAYVATKGAVEQMTRSLSRELGSRGITVNAVSPGPTETELFFAGKSAEQLEFFAKQSAFGRLGRPTDIAGIVAFLAGEEGGWITGQNIRVNGGLA</sequence>
<dbReference type="EMBL" id="MLJW01000083">
    <property type="protein sequence ID" value="OIR01532.1"/>
    <property type="molecule type" value="Genomic_DNA"/>
</dbReference>
<comment type="similarity">
    <text evidence="1">Belongs to the short-chain dehydrogenases/reductases (SDR) family.</text>
</comment>
<gene>
    <name evidence="4" type="primary">fabG_25</name>
    <name evidence="4" type="ORF">GALL_164330</name>
</gene>
<protein>
    <submittedName>
        <fullName evidence="4">3-oxoacyl-[acyl-carrier-protein] reductase FabG</fullName>
        <ecNumber evidence="4">1.1.1.100</ecNumber>
    </submittedName>
</protein>
<dbReference type="CDD" id="cd05362">
    <property type="entry name" value="THN_reductase-like_SDR_c"/>
    <property type="match status" value="1"/>
</dbReference>
<dbReference type="PANTHER" id="PTHR48107:SF7">
    <property type="entry name" value="RE15974P"/>
    <property type="match status" value="1"/>
</dbReference>
<evidence type="ECO:0000313" key="4">
    <source>
        <dbReference type="EMBL" id="OIR01532.1"/>
    </source>
</evidence>
<proteinExistence type="inferred from homology"/>
<dbReference type="PRINTS" id="PR00081">
    <property type="entry name" value="GDHRDH"/>
</dbReference>
<dbReference type="NCBIfam" id="NF005559">
    <property type="entry name" value="PRK07231.1"/>
    <property type="match status" value="1"/>
</dbReference>
<dbReference type="Gene3D" id="3.40.50.720">
    <property type="entry name" value="NAD(P)-binding Rossmann-like Domain"/>
    <property type="match status" value="1"/>
</dbReference>